<feature type="compositionally biased region" description="Polar residues" evidence="1">
    <location>
        <begin position="95"/>
        <end position="105"/>
    </location>
</feature>
<evidence type="ECO:0000313" key="3">
    <source>
        <dbReference type="Proteomes" id="UP000184267"/>
    </source>
</evidence>
<feature type="region of interest" description="Disordered" evidence="1">
    <location>
        <begin position="1"/>
        <end position="28"/>
    </location>
</feature>
<dbReference type="Proteomes" id="UP000184267">
    <property type="component" value="Unassembled WGS sequence"/>
</dbReference>
<dbReference type="EMBL" id="MNAD01000360">
    <property type="protein sequence ID" value="OJT13814.1"/>
    <property type="molecule type" value="Genomic_DNA"/>
</dbReference>
<dbReference type="OrthoDB" id="10482157at2759"/>
<name>A0A1M2W1T3_TRAPU</name>
<feature type="region of interest" description="Disordered" evidence="1">
    <location>
        <begin position="88"/>
        <end position="187"/>
    </location>
</feature>
<comment type="caution">
    <text evidence="2">The sequence shown here is derived from an EMBL/GenBank/DDBJ whole genome shotgun (WGS) entry which is preliminary data.</text>
</comment>
<feature type="compositionally biased region" description="Polar residues" evidence="1">
    <location>
        <begin position="10"/>
        <end position="27"/>
    </location>
</feature>
<dbReference type="OMA" id="EGLHNDE"/>
<accession>A0A1M2W1T3</accession>
<proteinExistence type="predicted"/>
<reference evidence="2 3" key="1">
    <citation type="submission" date="2016-10" db="EMBL/GenBank/DDBJ databases">
        <title>Genome sequence of the basidiomycete white-rot fungus Trametes pubescens.</title>
        <authorList>
            <person name="Makela M.R."/>
            <person name="Granchi Z."/>
            <person name="Peng M."/>
            <person name="De Vries R.P."/>
            <person name="Grigoriev I."/>
            <person name="Riley R."/>
            <person name="Hilden K."/>
        </authorList>
    </citation>
    <scope>NUCLEOTIDE SEQUENCE [LARGE SCALE GENOMIC DNA]</scope>
    <source>
        <strain evidence="2 3">FBCC735</strain>
    </source>
</reference>
<dbReference type="AlphaFoldDB" id="A0A1M2W1T3"/>
<evidence type="ECO:0000256" key="1">
    <source>
        <dbReference type="SAM" id="MobiDB-lite"/>
    </source>
</evidence>
<organism evidence="2 3">
    <name type="scientific">Trametes pubescens</name>
    <name type="common">White-rot fungus</name>
    <dbReference type="NCBI Taxonomy" id="154538"/>
    <lineage>
        <taxon>Eukaryota</taxon>
        <taxon>Fungi</taxon>
        <taxon>Dikarya</taxon>
        <taxon>Basidiomycota</taxon>
        <taxon>Agaricomycotina</taxon>
        <taxon>Agaricomycetes</taxon>
        <taxon>Polyporales</taxon>
        <taxon>Polyporaceae</taxon>
        <taxon>Trametes</taxon>
    </lineage>
</organism>
<protein>
    <submittedName>
        <fullName evidence="2">Uncharacterized protein</fullName>
    </submittedName>
</protein>
<gene>
    <name evidence="2" type="ORF">TRAPUB_9661</name>
</gene>
<keyword evidence="3" id="KW-1185">Reference proteome</keyword>
<sequence length="187" mass="19801">MSTVPALAQRSASVPQPYTPVPSSSTAPALCTRGRIHVDIPSKQAANARATTPAITPIHGYPLNSAVSSPRALFSVLDTPVTPTHGHGDFVVPSSYHSAPTTPTQRRVSARTRRSSSLLSASRSMDDNADAPSPAARGIMKPHMEEEDEEHEHEGLHNDEDEDKHENSSAGSSVDESHTDAPVLTAA</sequence>
<evidence type="ECO:0000313" key="2">
    <source>
        <dbReference type="EMBL" id="OJT13814.1"/>
    </source>
</evidence>